<reference evidence="1" key="2">
    <citation type="submission" date="2023-05" db="EMBL/GenBank/DDBJ databases">
        <authorList>
            <consortium name="Lawrence Berkeley National Laboratory"/>
            <person name="Steindorff A."/>
            <person name="Hensen N."/>
            <person name="Bonometti L."/>
            <person name="Westerberg I."/>
            <person name="Brannstrom I.O."/>
            <person name="Guillou S."/>
            <person name="Cros-Aarteil S."/>
            <person name="Calhoun S."/>
            <person name="Haridas S."/>
            <person name="Kuo A."/>
            <person name="Mondo S."/>
            <person name="Pangilinan J."/>
            <person name="Riley R."/>
            <person name="Labutti K."/>
            <person name="Andreopoulos B."/>
            <person name="Lipzen A."/>
            <person name="Chen C."/>
            <person name="Yanf M."/>
            <person name="Daum C."/>
            <person name="Ng V."/>
            <person name="Clum A."/>
            <person name="Ohm R."/>
            <person name="Martin F."/>
            <person name="Silar P."/>
            <person name="Natvig D."/>
            <person name="Lalanne C."/>
            <person name="Gautier V."/>
            <person name="Ament-Velasquez S.L."/>
            <person name="Kruys A."/>
            <person name="Hutchinson M.I."/>
            <person name="Powell A.J."/>
            <person name="Barry K."/>
            <person name="Miller A.N."/>
            <person name="Grigoriev I.V."/>
            <person name="Debuchy R."/>
            <person name="Gladieux P."/>
            <person name="Thoren M.H."/>
            <person name="Johannesson H."/>
        </authorList>
    </citation>
    <scope>NUCLEOTIDE SEQUENCE</scope>
    <source>
        <strain evidence="1">CBS 532.94</strain>
    </source>
</reference>
<name>A0AAN7C4G1_9PEZI</name>
<keyword evidence="2" id="KW-1185">Reference proteome</keyword>
<reference evidence="1" key="1">
    <citation type="journal article" date="2023" name="Mol. Phylogenet. Evol.">
        <title>Genome-scale phylogeny and comparative genomics of the fungal order Sordariales.</title>
        <authorList>
            <person name="Hensen N."/>
            <person name="Bonometti L."/>
            <person name="Westerberg I."/>
            <person name="Brannstrom I.O."/>
            <person name="Guillou S."/>
            <person name="Cros-Aarteil S."/>
            <person name="Calhoun S."/>
            <person name="Haridas S."/>
            <person name="Kuo A."/>
            <person name="Mondo S."/>
            <person name="Pangilinan J."/>
            <person name="Riley R."/>
            <person name="LaButti K."/>
            <person name="Andreopoulos B."/>
            <person name="Lipzen A."/>
            <person name="Chen C."/>
            <person name="Yan M."/>
            <person name="Daum C."/>
            <person name="Ng V."/>
            <person name="Clum A."/>
            <person name="Steindorff A."/>
            <person name="Ohm R.A."/>
            <person name="Martin F."/>
            <person name="Silar P."/>
            <person name="Natvig D.O."/>
            <person name="Lalanne C."/>
            <person name="Gautier V."/>
            <person name="Ament-Velasquez S.L."/>
            <person name="Kruys A."/>
            <person name="Hutchinson M.I."/>
            <person name="Powell A.J."/>
            <person name="Barry K."/>
            <person name="Miller A.N."/>
            <person name="Grigoriev I.V."/>
            <person name="Debuchy R."/>
            <person name="Gladieux P."/>
            <person name="Hiltunen Thoren M."/>
            <person name="Johannesson H."/>
        </authorList>
    </citation>
    <scope>NUCLEOTIDE SEQUENCE</scope>
    <source>
        <strain evidence="1">CBS 532.94</strain>
    </source>
</reference>
<sequence>MSNDEAVTVILRSPADWLDWHQEFRTRARRYDLTDYFDGLRELHQKPTAISFNPMEAIDQFRAVRYRYRYREEARNRNVSVPDGENVNFSTEVQHTQHNQIDAIAKTRSDEDYAAVKDHLIDSKKEEFRARERKYSEEMKVLDKLEKWLYKSVDQRYKSAHFRADQSLREWYEGLKTVAYKPHEIETELRTKMAIHLAKFQDRPSVKRDQYEQWIRDWETLFEKEVQVGMGETKSPT</sequence>
<gene>
    <name evidence="1" type="ORF">C8A03DRAFT_18142</name>
</gene>
<feature type="non-terminal residue" evidence="1">
    <location>
        <position position="237"/>
    </location>
</feature>
<comment type="caution">
    <text evidence="1">The sequence shown here is derived from an EMBL/GenBank/DDBJ whole genome shotgun (WGS) entry which is preliminary data.</text>
</comment>
<accession>A0AAN7C4G1</accession>
<organism evidence="1 2">
    <name type="scientific">Achaetomium macrosporum</name>
    <dbReference type="NCBI Taxonomy" id="79813"/>
    <lineage>
        <taxon>Eukaryota</taxon>
        <taxon>Fungi</taxon>
        <taxon>Dikarya</taxon>
        <taxon>Ascomycota</taxon>
        <taxon>Pezizomycotina</taxon>
        <taxon>Sordariomycetes</taxon>
        <taxon>Sordariomycetidae</taxon>
        <taxon>Sordariales</taxon>
        <taxon>Chaetomiaceae</taxon>
        <taxon>Achaetomium</taxon>
    </lineage>
</organism>
<evidence type="ECO:0000313" key="2">
    <source>
        <dbReference type="Proteomes" id="UP001303760"/>
    </source>
</evidence>
<dbReference type="Proteomes" id="UP001303760">
    <property type="component" value="Unassembled WGS sequence"/>
</dbReference>
<dbReference type="AlphaFoldDB" id="A0AAN7C4G1"/>
<dbReference type="EMBL" id="MU860301">
    <property type="protein sequence ID" value="KAK4235050.1"/>
    <property type="molecule type" value="Genomic_DNA"/>
</dbReference>
<evidence type="ECO:0000313" key="1">
    <source>
        <dbReference type="EMBL" id="KAK4235050.1"/>
    </source>
</evidence>
<protein>
    <submittedName>
        <fullName evidence="1">Uncharacterized protein</fullName>
    </submittedName>
</protein>
<proteinExistence type="predicted"/>